<sequence length="89" mass="10037">MCTTTLIQKKPLCSVSYGHIARGPGQLNGSKDRCEVNHVSLREGYALPSRFTHSIDREPFVFRARGYTVALMSKGCSYAMIMPDLKRRE</sequence>
<proteinExistence type="predicted"/>
<name>A0A4Y2HY10_ARAVE</name>
<accession>A0A4Y2HY10</accession>
<reference evidence="1 2" key="1">
    <citation type="journal article" date="2019" name="Sci. Rep.">
        <title>Orb-weaving spider Araneus ventricosus genome elucidates the spidroin gene catalogue.</title>
        <authorList>
            <person name="Kono N."/>
            <person name="Nakamura H."/>
            <person name="Ohtoshi R."/>
            <person name="Moran D.A.P."/>
            <person name="Shinohara A."/>
            <person name="Yoshida Y."/>
            <person name="Fujiwara M."/>
            <person name="Mori M."/>
            <person name="Tomita M."/>
            <person name="Arakawa K."/>
        </authorList>
    </citation>
    <scope>NUCLEOTIDE SEQUENCE [LARGE SCALE GENOMIC DNA]</scope>
</reference>
<keyword evidence="2" id="KW-1185">Reference proteome</keyword>
<dbReference type="EMBL" id="BGPR01002216">
    <property type="protein sequence ID" value="GBM69846.1"/>
    <property type="molecule type" value="Genomic_DNA"/>
</dbReference>
<evidence type="ECO:0000313" key="2">
    <source>
        <dbReference type="Proteomes" id="UP000499080"/>
    </source>
</evidence>
<comment type="caution">
    <text evidence="1">The sequence shown here is derived from an EMBL/GenBank/DDBJ whole genome shotgun (WGS) entry which is preliminary data.</text>
</comment>
<dbReference type="Proteomes" id="UP000499080">
    <property type="component" value="Unassembled WGS sequence"/>
</dbReference>
<organism evidence="1 2">
    <name type="scientific">Araneus ventricosus</name>
    <name type="common">Orbweaver spider</name>
    <name type="synonym">Epeira ventricosa</name>
    <dbReference type="NCBI Taxonomy" id="182803"/>
    <lineage>
        <taxon>Eukaryota</taxon>
        <taxon>Metazoa</taxon>
        <taxon>Ecdysozoa</taxon>
        <taxon>Arthropoda</taxon>
        <taxon>Chelicerata</taxon>
        <taxon>Arachnida</taxon>
        <taxon>Araneae</taxon>
        <taxon>Araneomorphae</taxon>
        <taxon>Entelegynae</taxon>
        <taxon>Araneoidea</taxon>
        <taxon>Araneidae</taxon>
        <taxon>Araneus</taxon>
    </lineage>
</organism>
<gene>
    <name evidence="1" type="ORF">AVEN_198549_1</name>
</gene>
<evidence type="ECO:0000313" key="1">
    <source>
        <dbReference type="EMBL" id="GBM69846.1"/>
    </source>
</evidence>
<protein>
    <submittedName>
        <fullName evidence="1">Uncharacterized protein</fullName>
    </submittedName>
</protein>
<dbReference type="AlphaFoldDB" id="A0A4Y2HY10"/>